<keyword evidence="1" id="KW-0812">Transmembrane</keyword>
<dbReference type="InterPro" id="IPR003399">
    <property type="entry name" value="Mce/MlaD"/>
</dbReference>
<comment type="caution">
    <text evidence="3">The sequence shown here is derived from an EMBL/GenBank/DDBJ whole genome shotgun (WGS) entry which is preliminary data.</text>
</comment>
<proteinExistence type="predicted"/>
<dbReference type="PANTHER" id="PTHR36698:SF2">
    <property type="entry name" value="MCE_MLAD DOMAIN-CONTAINING PROTEIN"/>
    <property type="match status" value="1"/>
</dbReference>
<feature type="transmembrane region" description="Helical" evidence="1">
    <location>
        <begin position="7"/>
        <end position="29"/>
    </location>
</feature>
<organism evidence="3 4">
    <name type="scientific">Palleronia pontilimi</name>
    <dbReference type="NCBI Taxonomy" id="1964209"/>
    <lineage>
        <taxon>Bacteria</taxon>
        <taxon>Pseudomonadati</taxon>
        <taxon>Pseudomonadota</taxon>
        <taxon>Alphaproteobacteria</taxon>
        <taxon>Rhodobacterales</taxon>
        <taxon>Roseobacteraceae</taxon>
        <taxon>Palleronia</taxon>
    </lineage>
</organism>
<evidence type="ECO:0000313" key="4">
    <source>
        <dbReference type="Proteomes" id="UP000642488"/>
    </source>
</evidence>
<dbReference type="AlphaFoldDB" id="A0A934MDN6"/>
<sequence>METRANFILIGLFTLAAILGTLGFFIWLASVQIDRQYSYYAILFDDVSGLDPSGDVLFNGIAVGQVIGLEIYDDDPSKVYTTIQIDAATPVRENTIARLQSQGVTGVAYISLSGGNNGAAPIEAEDDELPIIPSRRSSVQTLVEDAPGLVVEAGRLIGQMQELTGPENQALVVNILSNLDAASGQLDRALSDFSSVTGSVSDATAEIARFTERLDSIGTAIETTMARADSALAATQQTFETADTALAASVPAIERIEGTFGQTEILLRDQIPAILSDINDVVARTGDAIADLQDRSGRTIDRYGESAALLNLRLAELERTLLGANTAFEAVTEASDSFDILVDGDGTLLIAEARDFLADAKAAVATIETVVLEDVPPVVADIRRAVASASGAVDRIAQDLTGLTGRLDPMAGAAEDALTSANALFDRAQTSLDQLDTTLQGADGALASAEGAFDAATGVLETDISPVLGDIRTASERISVAVEDVTRDVPAIARDLRALIARADAVVVQVQGAVAASAPGVADFARTGLPELTRLGAEARGLVTSLDRLVRRIERNPTRFLLEDDRVPEYRR</sequence>
<evidence type="ECO:0000259" key="2">
    <source>
        <dbReference type="Pfam" id="PF02470"/>
    </source>
</evidence>
<reference evidence="3" key="1">
    <citation type="submission" date="2020-12" db="EMBL/GenBank/DDBJ databases">
        <title>Bacterial taxonomy.</title>
        <authorList>
            <person name="Pan X."/>
        </authorList>
    </citation>
    <scope>NUCLEOTIDE SEQUENCE</scope>
    <source>
        <strain evidence="3">KCTC 52957</strain>
    </source>
</reference>
<dbReference type="PANTHER" id="PTHR36698">
    <property type="entry name" value="BLL5892 PROTEIN"/>
    <property type="match status" value="1"/>
</dbReference>
<accession>A0A934MDN6</accession>
<evidence type="ECO:0000313" key="3">
    <source>
        <dbReference type="EMBL" id="MBJ3763680.1"/>
    </source>
</evidence>
<keyword evidence="4" id="KW-1185">Reference proteome</keyword>
<keyword evidence="1" id="KW-0472">Membrane</keyword>
<dbReference type="Proteomes" id="UP000642488">
    <property type="component" value="Unassembled WGS sequence"/>
</dbReference>
<keyword evidence="1" id="KW-1133">Transmembrane helix</keyword>
<name>A0A934MDN6_9RHOB</name>
<dbReference type="Pfam" id="PF02470">
    <property type="entry name" value="MlaD"/>
    <property type="match status" value="1"/>
</dbReference>
<feature type="domain" description="Mce/MlaD" evidence="2">
    <location>
        <begin position="38"/>
        <end position="115"/>
    </location>
</feature>
<gene>
    <name evidence="3" type="ORF">ILP92_13060</name>
</gene>
<protein>
    <submittedName>
        <fullName evidence="3">MCE family protein</fullName>
    </submittedName>
</protein>
<dbReference type="EMBL" id="JAEKPD010000013">
    <property type="protein sequence ID" value="MBJ3763680.1"/>
    <property type="molecule type" value="Genomic_DNA"/>
</dbReference>
<dbReference type="RefSeq" id="WP_198916854.1">
    <property type="nucleotide sequence ID" value="NZ_JAEKPD010000013.1"/>
</dbReference>
<evidence type="ECO:0000256" key="1">
    <source>
        <dbReference type="SAM" id="Phobius"/>
    </source>
</evidence>